<evidence type="ECO:0000256" key="1">
    <source>
        <dbReference type="SAM" id="MobiDB-lite"/>
    </source>
</evidence>
<keyword evidence="3" id="KW-1185">Reference proteome</keyword>
<dbReference type="RefSeq" id="WP_216840368.1">
    <property type="nucleotide sequence ID" value="NZ_JAFNJS010000019.1"/>
</dbReference>
<feature type="compositionally biased region" description="Basic and acidic residues" evidence="1">
    <location>
        <begin position="110"/>
        <end position="124"/>
    </location>
</feature>
<organism evidence="2 3">
    <name type="scientific">Falsiroseomonas tokyonensis</name>
    <dbReference type="NCBI Taxonomy" id="430521"/>
    <lineage>
        <taxon>Bacteria</taxon>
        <taxon>Pseudomonadati</taxon>
        <taxon>Pseudomonadota</taxon>
        <taxon>Alphaproteobacteria</taxon>
        <taxon>Acetobacterales</taxon>
        <taxon>Roseomonadaceae</taxon>
        <taxon>Falsiroseomonas</taxon>
    </lineage>
</organism>
<gene>
    <name evidence="2" type="ORF">ACFOD3_28805</name>
</gene>
<sequence>MGKASRDKGLRRERAIVEIHTKCGMHAERVPLSGALRYQGNGADVDLYVRGAAPLKAEVKARGEGSGFKTLERWLGANDALFLVRDRAEPLVVVRLHAWLEIASRSARFDPDADAARRDRRGAIEDGPLPPADAIARSAA</sequence>
<feature type="region of interest" description="Disordered" evidence="1">
    <location>
        <begin position="110"/>
        <end position="140"/>
    </location>
</feature>
<evidence type="ECO:0000313" key="3">
    <source>
        <dbReference type="Proteomes" id="UP001595420"/>
    </source>
</evidence>
<name>A0ABV7C6B0_9PROT</name>
<dbReference type="Proteomes" id="UP001595420">
    <property type="component" value="Unassembled WGS sequence"/>
</dbReference>
<proteinExistence type="predicted"/>
<evidence type="ECO:0000313" key="2">
    <source>
        <dbReference type="EMBL" id="MFC3003925.1"/>
    </source>
</evidence>
<accession>A0ABV7C6B0</accession>
<dbReference type="EMBL" id="JBHRSB010000019">
    <property type="protein sequence ID" value="MFC3003925.1"/>
    <property type="molecule type" value="Genomic_DNA"/>
</dbReference>
<protein>
    <submittedName>
        <fullName evidence="2">Uncharacterized protein</fullName>
    </submittedName>
</protein>
<comment type="caution">
    <text evidence="2">The sequence shown here is derived from an EMBL/GenBank/DDBJ whole genome shotgun (WGS) entry which is preliminary data.</text>
</comment>
<reference evidence="3" key="1">
    <citation type="journal article" date="2019" name="Int. J. Syst. Evol. Microbiol.">
        <title>The Global Catalogue of Microorganisms (GCM) 10K type strain sequencing project: providing services to taxonomists for standard genome sequencing and annotation.</title>
        <authorList>
            <consortium name="The Broad Institute Genomics Platform"/>
            <consortium name="The Broad Institute Genome Sequencing Center for Infectious Disease"/>
            <person name="Wu L."/>
            <person name="Ma J."/>
        </authorList>
    </citation>
    <scope>NUCLEOTIDE SEQUENCE [LARGE SCALE GENOMIC DNA]</scope>
    <source>
        <strain evidence="3">CGMCC 1.16855</strain>
    </source>
</reference>